<evidence type="ECO:0000313" key="3">
    <source>
        <dbReference type="Proteomes" id="UP001519460"/>
    </source>
</evidence>
<dbReference type="AlphaFoldDB" id="A0ABD0M308"/>
<protein>
    <submittedName>
        <fullName evidence="2">Uncharacterized protein</fullName>
    </submittedName>
</protein>
<evidence type="ECO:0000256" key="1">
    <source>
        <dbReference type="SAM" id="MobiDB-lite"/>
    </source>
</evidence>
<proteinExistence type="predicted"/>
<gene>
    <name evidence="2" type="ORF">BaRGS_00002960</name>
</gene>
<keyword evidence="3" id="KW-1185">Reference proteome</keyword>
<accession>A0ABD0M308</accession>
<organism evidence="2 3">
    <name type="scientific">Batillaria attramentaria</name>
    <dbReference type="NCBI Taxonomy" id="370345"/>
    <lineage>
        <taxon>Eukaryota</taxon>
        <taxon>Metazoa</taxon>
        <taxon>Spiralia</taxon>
        <taxon>Lophotrochozoa</taxon>
        <taxon>Mollusca</taxon>
        <taxon>Gastropoda</taxon>
        <taxon>Caenogastropoda</taxon>
        <taxon>Sorbeoconcha</taxon>
        <taxon>Cerithioidea</taxon>
        <taxon>Batillariidae</taxon>
        <taxon>Batillaria</taxon>
    </lineage>
</organism>
<sequence length="91" mass="9743">MLSRARVMNVGKASTITPSPHGDGEGEKTVVSVWRNRRVMNGGPKVTSSRTEDGVNNARRVADGSFDCLQTFSTDELCESVVGMKAAGQNE</sequence>
<reference evidence="2 3" key="1">
    <citation type="journal article" date="2023" name="Sci. Data">
        <title>Genome assembly of the Korean intertidal mud-creeper Batillaria attramentaria.</title>
        <authorList>
            <person name="Patra A.K."/>
            <person name="Ho P.T."/>
            <person name="Jun S."/>
            <person name="Lee S.J."/>
            <person name="Kim Y."/>
            <person name="Won Y.J."/>
        </authorList>
    </citation>
    <scope>NUCLEOTIDE SEQUENCE [LARGE SCALE GENOMIC DNA]</scope>
    <source>
        <strain evidence="2">Wonlab-2016</strain>
    </source>
</reference>
<feature type="region of interest" description="Disordered" evidence="1">
    <location>
        <begin position="1"/>
        <end position="27"/>
    </location>
</feature>
<dbReference type="EMBL" id="JACVVK020000009">
    <property type="protein sequence ID" value="KAK7505689.1"/>
    <property type="molecule type" value="Genomic_DNA"/>
</dbReference>
<dbReference type="Proteomes" id="UP001519460">
    <property type="component" value="Unassembled WGS sequence"/>
</dbReference>
<evidence type="ECO:0000313" key="2">
    <source>
        <dbReference type="EMBL" id="KAK7505689.1"/>
    </source>
</evidence>
<comment type="caution">
    <text evidence="2">The sequence shown here is derived from an EMBL/GenBank/DDBJ whole genome shotgun (WGS) entry which is preliminary data.</text>
</comment>
<name>A0ABD0M308_9CAEN</name>